<evidence type="ECO:0000256" key="6">
    <source>
        <dbReference type="SAM" id="Phobius"/>
    </source>
</evidence>
<keyword evidence="4 6" id="KW-0472">Membrane</keyword>
<dbReference type="PIRSF" id="PIRSF006060">
    <property type="entry name" value="AA_transporter"/>
    <property type="match status" value="1"/>
</dbReference>
<dbReference type="EMBL" id="JASCIQ010000013">
    <property type="protein sequence ID" value="MDI3405099.1"/>
    <property type="molecule type" value="Genomic_DNA"/>
</dbReference>
<dbReference type="Proteomes" id="UP001223978">
    <property type="component" value="Unassembled WGS sequence"/>
</dbReference>
<dbReference type="InterPro" id="IPR002293">
    <property type="entry name" value="AA/rel_permease1"/>
</dbReference>
<feature type="transmembrane region" description="Helical" evidence="6">
    <location>
        <begin position="432"/>
        <end position="450"/>
    </location>
</feature>
<evidence type="ECO:0000256" key="3">
    <source>
        <dbReference type="ARBA" id="ARBA00022989"/>
    </source>
</evidence>
<feature type="transmembrane region" description="Helical" evidence="6">
    <location>
        <begin position="456"/>
        <end position="475"/>
    </location>
</feature>
<feature type="transmembrane region" description="Helical" evidence="6">
    <location>
        <begin position="325"/>
        <end position="346"/>
    </location>
</feature>
<evidence type="ECO:0000313" key="8">
    <source>
        <dbReference type="Proteomes" id="UP001223978"/>
    </source>
</evidence>
<organism evidence="7 8">
    <name type="scientific">Streptomyces cavernicola</name>
    <dbReference type="NCBI Taxonomy" id="3043613"/>
    <lineage>
        <taxon>Bacteria</taxon>
        <taxon>Bacillati</taxon>
        <taxon>Actinomycetota</taxon>
        <taxon>Actinomycetes</taxon>
        <taxon>Kitasatosporales</taxon>
        <taxon>Streptomycetaceae</taxon>
        <taxon>Streptomyces</taxon>
    </lineage>
</organism>
<gene>
    <name evidence="7" type="ORF">QIS96_14890</name>
</gene>
<feature type="transmembrane region" description="Helical" evidence="6">
    <location>
        <begin position="272"/>
        <end position="294"/>
    </location>
</feature>
<comment type="subcellular location">
    <subcellularLocation>
        <location evidence="1">Membrane</location>
        <topology evidence="1">Multi-pass membrane protein</topology>
    </subcellularLocation>
</comment>
<sequence>MGRISNQLCRRKPLTTMIAESNDPPPHSDPGSSADAGGGTLQRTMGLGQLTLLGISSVVGTGIFFVLGTTVPDAGPSVILSFVVAAAVAGLAALCYVELAGTVPVAGSTYSYTYASLGEGAAYLVAWCLILEYGVAVSTVAVSWGQYLNELSSSLFGFALPDAISQAPGAGGYVNIPALVVVLLCSLLLARGTRESATVNAVMVCVKIGVLLLFVAVALTAFRTENFSDFAPHGIGGIGIAASGVFFSYVGFDTVATASEEVRNPRRTIPLALLLTLATVTALYILVAVAAVGAQPTEKFGQQADAGEAVLAQILRDVTGAGWPAMLLAAGAVVSIFSVVLVTLFGQTRILFSMARDGLVPQVFRRVDRERHTPVHNTWIVGACVGGLAALVPLQYLADLTSMGTLVAFVAVAAAVVVLRRIAPDAPRPFKVPLYPVVPILSAVSCLYLAYLLPGITWTLFGCWLLLAAALYLAFGRRNSALQHAEQPAEQGKSEQKEPARHA</sequence>
<evidence type="ECO:0000256" key="2">
    <source>
        <dbReference type="ARBA" id="ARBA00022692"/>
    </source>
</evidence>
<evidence type="ECO:0000256" key="4">
    <source>
        <dbReference type="ARBA" id="ARBA00023136"/>
    </source>
</evidence>
<feature type="transmembrane region" description="Helical" evidence="6">
    <location>
        <begin position="234"/>
        <end position="252"/>
    </location>
</feature>
<evidence type="ECO:0000256" key="1">
    <source>
        <dbReference type="ARBA" id="ARBA00004141"/>
    </source>
</evidence>
<feature type="transmembrane region" description="Helical" evidence="6">
    <location>
        <begin position="120"/>
        <end position="147"/>
    </location>
</feature>
<proteinExistence type="predicted"/>
<name>A0ABT6SAW7_9ACTN</name>
<comment type="caution">
    <text evidence="7">The sequence shown here is derived from an EMBL/GenBank/DDBJ whole genome shotgun (WGS) entry which is preliminary data.</text>
</comment>
<evidence type="ECO:0000256" key="5">
    <source>
        <dbReference type="SAM" id="MobiDB-lite"/>
    </source>
</evidence>
<feature type="region of interest" description="Disordered" evidence="5">
    <location>
        <begin position="17"/>
        <end position="38"/>
    </location>
</feature>
<feature type="transmembrane region" description="Helical" evidence="6">
    <location>
        <begin position="201"/>
        <end position="222"/>
    </location>
</feature>
<dbReference type="RefSeq" id="WP_282543037.1">
    <property type="nucleotide sequence ID" value="NZ_JASCIQ010000013.1"/>
</dbReference>
<dbReference type="Gene3D" id="1.20.1740.10">
    <property type="entry name" value="Amino acid/polyamine transporter I"/>
    <property type="match status" value="1"/>
</dbReference>
<feature type="transmembrane region" description="Helical" evidence="6">
    <location>
        <begin position="375"/>
        <end position="394"/>
    </location>
</feature>
<keyword evidence="8" id="KW-1185">Reference proteome</keyword>
<feature type="transmembrane region" description="Helical" evidence="6">
    <location>
        <begin position="77"/>
        <end position="99"/>
    </location>
</feature>
<reference evidence="7 8" key="1">
    <citation type="submission" date="2023-05" db="EMBL/GenBank/DDBJ databases">
        <title>Draft genome sequence of Streptomyces sp. B-S-A6 isolated from a cave soil in Thailand.</title>
        <authorList>
            <person name="Chamroensaksri N."/>
            <person name="Muangham S."/>
        </authorList>
    </citation>
    <scope>NUCLEOTIDE SEQUENCE [LARGE SCALE GENOMIC DNA]</scope>
    <source>
        <strain evidence="7 8">B-S-A6</strain>
    </source>
</reference>
<keyword evidence="2 6" id="KW-0812">Transmembrane</keyword>
<accession>A0ABT6SAW7</accession>
<protein>
    <submittedName>
        <fullName evidence="7">APC family permease</fullName>
    </submittedName>
</protein>
<feature type="transmembrane region" description="Helical" evidence="6">
    <location>
        <begin position="50"/>
        <end position="71"/>
    </location>
</feature>
<feature type="transmembrane region" description="Helical" evidence="6">
    <location>
        <begin position="400"/>
        <end position="420"/>
    </location>
</feature>
<evidence type="ECO:0000313" key="7">
    <source>
        <dbReference type="EMBL" id="MDI3405099.1"/>
    </source>
</evidence>
<keyword evidence="3 6" id="KW-1133">Transmembrane helix</keyword>
<dbReference type="PANTHER" id="PTHR43243">
    <property type="entry name" value="INNER MEMBRANE TRANSPORTER YGJI-RELATED"/>
    <property type="match status" value="1"/>
</dbReference>
<feature type="transmembrane region" description="Helical" evidence="6">
    <location>
        <begin position="167"/>
        <end position="189"/>
    </location>
</feature>
<dbReference type="PANTHER" id="PTHR43243:SF24">
    <property type="entry name" value="CATIONIC AMINO ACID TRANSPORT INTEGRAL MEMBRANE PROTEIN ROCE-RELATED"/>
    <property type="match status" value="1"/>
</dbReference>
<dbReference type="Pfam" id="PF13520">
    <property type="entry name" value="AA_permease_2"/>
    <property type="match status" value="1"/>
</dbReference>